<dbReference type="AlphaFoldDB" id="A0A8U0HYK1"/>
<dbReference type="Pfam" id="PF03060">
    <property type="entry name" value="NMO"/>
    <property type="match status" value="1"/>
</dbReference>
<keyword evidence="6" id="KW-1185">Reference proteome</keyword>
<protein>
    <submittedName>
        <fullName evidence="5">Nitronate monooxygenase</fullName>
    </submittedName>
</protein>
<dbReference type="KEGG" id="halx:M0R89_06905"/>
<keyword evidence="5" id="KW-0503">Monooxygenase</keyword>
<dbReference type="Gene3D" id="3.20.20.70">
    <property type="entry name" value="Aldolase class I"/>
    <property type="match status" value="1"/>
</dbReference>
<dbReference type="CDD" id="cd04730">
    <property type="entry name" value="NPD_like"/>
    <property type="match status" value="1"/>
</dbReference>
<evidence type="ECO:0000256" key="1">
    <source>
        <dbReference type="ARBA" id="ARBA00022630"/>
    </source>
</evidence>
<sequence>MALLETPFTDRFDLDVPIVQAPVGSATCPELAASVADAGGLGMLAVTWRSPDRTRELLRETRRRTDGQFGVNIVADDDAKDVPTEDHLAVCFDEGVEVVSFSFGDADAHVGRVHDEGGVVLQSVGSAGEARTAAESGVDAVVAQGWEAGGHVQSEVATMPLVPRVADAVDVPVVAAGGIADGRGVAAALTLGADAAWLGTRFLATEEARVHDLYRERVLEADETDTYFGTLFDEGWPGVPHRVLRNSTVERWRDEGEPPRGQRPGEGVAVAETPDGEPVERYEDALAVPGTTGEVEAIPLYAGQSAGLAASAPSAETLTERLADETREALSRATATLEAGETEPDE</sequence>
<gene>
    <name evidence="5" type="ORF">M0R89_06905</name>
</gene>
<feature type="region of interest" description="Disordered" evidence="4">
    <location>
        <begin position="253"/>
        <end position="278"/>
    </location>
</feature>
<dbReference type="GeneID" id="72184914"/>
<keyword evidence="2" id="KW-0288">FMN</keyword>
<organism evidence="5 6">
    <name type="scientific">Halorussus limi</name>
    <dbReference type="NCBI Taxonomy" id="2938695"/>
    <lineage>
        <taxon>Archaea</taxon>
        <taxon>Methanobacteriati</taxon>
        <taxon>Methanobacteriota</taxon>
        <taxon>Stenosarchaea group</taxon>
        <taxon>Halobacteria</taxon>
        <taxon>Halobacteriales</taxon>
        <taxon>Haladaptataceae</taxon>
        <taxon>Halorussus</taxon>
    </lineage>
</organism>
<evidence type="ECO:0000256" key="2">
    <source>
        <dbReference type="ARBA" id="ARBA00022643"/>
    </source>
</evidence>
<reference evidence="5 6" key="1">
    <citation type="submission" date="2022-04" db="EMBL/GenBank/DDBJ databases">
        <title>Diverse halophilic archaea isolated from saline environments.</title>
        <authorList>
            <person name="Cui H.-L."/>
        </authorList>
    </citation>
    <scope>NUCLEOTIDE SEQUENCE [LARGE SCALE GENOMIC DNA]</scope>
    <source>
        <strain evidence="5 6">XZYJT49</strain>
    </source>
</reference>
<dbReference type="PANTHER" id="PTHR32332">
    <property type="entry name" value="2-NITROPROPANE DIOXYGENASE"/>
    <property type="match status" value="1"/>
</dbReference>
<keyword evidence="1" id="KW-0285">Flavoprotein</keyword>
<dbReference type="InterPro" id="IPR004136">
    <property type="entry name" value="NMO"/>
</dbReference>
<dbReference type="PANTHER" id="PTHR32332:SF20">
    <property type="entry name" value="2-NITROPROPANE DIOXYGENASE-LIKE PROTEIN"/>
    <property type="match status" value="1"/>
</dbReference>
<dbReference type="Proteomes" id="UP000830729">
    <property type="component" value="Chromosome"/>
</dbReference>
<evidence type="ECO:0000313" key="5">
    <source>
        <dbReference type="EMBL" id="UPV75781.1"/>
    </source>
</evidence>
<evidence type="ECO:0000256" key="4">
    <source>
        <dbReference type="SAM" id="MobiDB-lite"/>
    </source>
</evidence>
<dbReference type="GO" id="GO:0018580">
    <property type="term" value="F:nitronate monooxygenase activity"/>
    <property type="evidence" value="ECO:0007669"/>
    <property type="project" value="InterPro"/>
</dbReference>
<evidence type="ECO:0000313" key="6">
    <source>
        <dbReference type="Proteomes" id="UP000830729"/>
    </source>
</evidence>
<evidence type="ECO:0000256" key="3">
    <source>
        <dbReference type="ARBA" id="ARBA00023002"/>
    </source>
</evidence>
<dbReference type="RefSeq" id="WP_248651818.1">
    <property type="nucleotide sequence ID" value="NZ_CP096659.1"/>
</dbReference>
<accession>A0A8U0HYK1</accession>
<dbReference type="InterPro" id="IPR013785">
    <property type="entry name" value="Aldolase_TIM"/>
</dbReference>
<proteinExistence type="predicted"/>
<dbReference type="SUPFAM" id="SSF51412">
    <property type="entry name" value="Inosine monophosphate dehydrogenase (IMPDH)"/>
    <property type="match status" value="1"/>
</dbReference>
<keyword evidence="3" id="KW-0560">Oxidoreductase</keyword>
<dbReference type="EMBL" id="CP096659">
    <property type="protein sequence ID" value="UPV75781.1"/>
    <property type="molecule type" value="Genomic_DNA"/>
</dbReference>
<name>A0A8U0HYK1_9EURY</name>